<keyword evidence="6" id="KW-1185">Reference proteome</keyword>
<feature type="domain" description="Phosphatidylinositol N-acetylglucosaminyltransferase subunit H conserved" evidence="4">
    <location>
        <begin position="90"/>
        <end position="153"/>
    </location>
</feature>
<evidence type="ECO:0000256" key="3">
    <source>
        <dbReference type="SAM" id="Phobius"/>
    </source>
</evidence>
<evidence type="ECO:0000313" key="5">
    <source>
        <dbReference type="EnsemblPlants" id="AUR62003746-RA:cds"/>
    </source>
</evidence>
<dbReference type="EnsemblPlants" id="AUR62003746-RA">
    <property type="protein sequence ID" value="AUR62003746-RA:cds"/>
    <property type="gene ID" value="AUR62003746"/>
</dbReference>
<name>A0A803KXI7_CHEQI</name>
<dbReference type="InterPro" id="IPR044215">
    <property type="entry name" value="PIG-H"/>
</dbReference>
<comment type="similarity">
    <text evidence="2">Belongs to the PIGH family.</text>
</comment>
<reference evidence="5" key="1">
    <citation type="journal article" date="2017" name="Nature">
        <title>The genome of Chenopodium quinoa.</title>
        <authorList>
            <person name="Jarvis D.E."/>
            <person name="Ho Y.S."/>
            <person name="Lightfoot D.J."/>
            <person name="Schmoeckel S.M."/>
            <person name="Li B."/>
            <person name="Borm T.J.A."/>
            <person name="Ohyanagi H."/>
            <person name="Mineta K."/>
            <person name="Michell C.T."/>
            <person name="Saber N."/>
            <person name="Kharbatia N.M."/>
            <person name="Rupper R.R."/>
            <person name="Sharp A.R."/>
            <person name="Dally N."/>
            <person name="Boughton B.A."/>
            <person name="Woo Y.H."/>
            <person name="Gao G."/>
            <person name="Schijlen E.G.W.M."/>
            <person name="Guo X."/>
            <person name="Momin A.A."/>
            <person name="Negrao S."/>
            <person name="Al-Babili S."/>
            <person name="Gehring C."/>
            <person name="Roessner U."/>
            <person name="Jung C."/>
            <person name="Murphy K."/>
            <person name="Arold S.T."/>
            <person name="Gojobori T."/>
            <person name="van der Linden C.G."/>
            <person name="van Loo E.N."/>
            <person name="Jellen E.N."/>
            <person name="Maughan P.J."/>
            <person name="Tester M."/>
        </authorList>
    </citation>
    <scope>NUCLEOTIDE SEQUENCE [LARGE SCALE GENOMIC DNA]</scope>
    <source>
        <strain evidence="5">cv. PI 614886</strain>
    </source>
</reference>
<dbReference type="AlphaFoldDB" id="A0A803KXI7"/>
<dbReference type="Gramene" id="AUR62003746-RA">
    <property type="protein sequence ID" value="AUR62003746-RA:cds"/>
    <property type="gene ID" value="AUR62003746"/>
</dbReference>
<protein>
    <recommendedName>
        <fullName evidence="4">Phosphatidylinositol N-acetylglucosaminyltransferase subunit H conserved domain-containing protein</fullName>
    </recommendedName>
</protein>
<dbReference type="GO" id="GO:0006506">
    <property type="term" value="P:GPI anchor biosynthetic process"/>
    <property type="evidence" value="ECO:0007669"/>
    <property type="project" value="UniProtKB-UniPathway"/>
</dbReference>
<dbReference type="OrthoDB" id="6256716at2759"/>
<evidence type="ECO:0000259" key="4">
    <source>
        <dbReference type="Pfam" id="PF10181"/>
    </source>
</evidence>
<evidence type="ECO:0000256" key="1">
    <source>
        <dbReference type="ARBA" id="ARBA00004687"/>
    </source>
</evidence>
<evidence type="ECO:0000313" key="6">
    <source>
        <dbReference type="Proteomes" id="UP000596660"/>
    </source>
</evidence>
<reference evidence="5" key="2">
    <citation type="submission" date="2021-03" db="UniProtKB">
        <authorList>
            <consortium name="EnsemblPlants"/>
        </authorList>
    </citation>
    <scope>IDENTIFICATION</scope>
</reference>
<dbReference type="OMA" id="CKWPREA"/>
<dbReference type="Proteomes" id="UP000596660">
    <property type="component" value="Unplaced"/>
</dbReference>
<keyword evidence="3" id="KW-0812">Transmembrane</keyword>
<comment type="pathway">
    <text evidence="1">Glycolipid biosynthesis; glycosylphosphatidylinositol-anchor biosynthesis.</text>
</comment>
<organism evidence="5 6">
    <name type="scientific">Chenopodium quinoa</name>
    <name type="common">Quinoa</name>
    <dbReference type="NCBI Taxonomy" id="63459"/>
    <lineage>
        <taxon>Eukaryota</taxon>
        <taxon>Viridiplantae</taxon>
        <taxon>Streptophyta</taxon>
        <taxon>Embryophyta</taxon>
        <taxon>Tracheophyta</taxon>
        <taxon>Spermatophyta</taxon>
        <taxon>Magnoliopsida</taxon>
        <taxon>eudicotyledons</taxon>
        <taxon>Gunneridae</taxon>
        <taxon>Pentapetalae</taxon>
        <taxon>Caryophyllales</taxon>
        <taxon>Chenopodiaceae</taxon>
        <taxon>Chenopodioideae</taxon>
        <taxon>Atripliceae</taxon>
        <taxon>Chenopodium</taxon>
    </lineage>
</organism>
<evidence type="ECO:0000256" key="2">
    <source>
        <dbReference type="ARBA" id="ARBA00009610"/>
    </source>
</evidence>
<dbReference type="Pfam" id="PF10181">
    <property type="entry name" value="PIG-H"/>
    <property type="match status" value="1"/>
</dbReference>
<dbReference type="UniPathway" id="UPA00196"/>
<gene>
    <name evidence="5" type="primary">LOC110682164</name>
</gene>
<dbReference type="KEGG" id="cqi:110682164"/>
<feature type="transmembrane region" description="Helical" evidence="3">
    <location>
        <begin position="63"/>
        <end position="81"/>
    </location>
</feature>
<dbReference type="GO" id="GO:0000506">
    <property type="term" value="C:glycosylphosphatidylinositol-N-acetylglucosaminyltransferase (GPI-GnT) complex"/>
    <property type="evidence" value="ECO:0007669"/>
    <property type="project" value="InterPro"/>
</dbReference>
<sequence>MAEKRIVNSKYMYIHEAGKWPSQTIDVHHVIIRKNRRWIMLACFSAVVLLLNALYLILAQDMLVSVLLLYLITGVVVFRLLRKNIVEKESVVIIPSFGVQLETHYRSGRAVRCFVPIDKILKPILNECVTPVTCYWSLALLLREEDELMLVFKTLQPPLKMLLPIWKALCAASDSSDRLGTKSDSQG</sequence>
<keyword evidence="3" id="KW-1133">Transmembrane helix</keyword>
<proteinExistence type="inferred from homology"/>
<dbReference type="InterPro" id="IPR019328">
    <property type="entry name" value="PIGH-H_dom"/>
</dbReference>
<keyword evidence="3" id="KW-0472">Membrane</keyword>
<dbReference type="GeneID" id="110682164"/>
<dbReference type="RefSeq" id="XP_021714113.1">
    <property type="nucleotide sequence ID" value="XM_021858421.1"/>
</dbReference>
<accession>A0A803KXI7</accession>
<dbReference type="PANTHER" id="PTHR15231:SF1">
    <property type="entry name" value="PHOSPHATIDYLINOSITOL N-ACETYLGLUCOSAMINYLTRANSFERASE SUBUNIT H"/>
    <property type="match status" value="1"/>
</dbReference>
<dbReference type="PANTHER" id="PTHR15231">
    <property type="entry name" value="PHOSPHATIDYLINOSITOL N-ACETYLGLUCOSAMINYLTRANSFERASE SUBUNIT H"/>
    <property type="match status" value="1"/>
</dbReference>
<feature type="transmembrane region" description="Helical" evidence="3">
    <location>
        <begin position="38"/>
        <end position="57"/>
    </location>
</feature>